<keyword evidence="5" id="KW-1185">Reference proteome</keyword>
<evidence type="ECO:0000259" key="3">
    <source>
        <dbReference type="Pfam" id="PF00930"/>
    </source>
</evidence>
<dbReference type="InterPro" id="IPR029058">
    <property type="entry name" value="AB_hydrolase_fold"/>
</dbReference>
<gene>
    <name evidence="4" type="ORF">G4Z16_30765</name>
</gene>
<accession>A0A7T1WWI1</accession>
<dbReference type="Proteomes" id="UP000595046">
    <property type="component" value="Chromosome"/>
</dbReference>
<dbReference type="Gene3D" id="3.40.50.1820">
    <property type="entry name" value="alpha/beta hydrolase"/>
    <property type="match status" value="1"/>
</dbReference>
<dbReference type="RefSeq" id="WP_197353835.1">
    <property type="nucleotide sequence ID" value="NZ_CP048882.1"/>
</dbReference>
<feature type="region of interest" description="Disordered" evidence="1">
    <location>
        <begin position="61"/>
        <end position="105"/>
    </location>
</feature>
<evidence type="ECO:0000259" key="2">
    <source>
        <dbReference type="Pfam" id="PF00326"/>
    </source>
</evidence>
<dbReference type="Gene3D" id="2.140.10.30">
    <property type="entry name" value="Dipeptidylpeptidase IV, N-terminal domain"/>
    <property type="match status" value="1"/>
</dbReference>
<dbReference type="KEGG" id="sbat:G4Z16_30765"/>
<dbReference type="AlphaFoldDB" id="A0A7T1WWI1"/>
<dbReference type="InterPro" id="IPR002469">
    <property type="entry name" value="Peptidase_S9B_N"/>
</dbReference>
<dbReference type="PANTHER" id="PTHR11731:SF193">
    <property type="entry name" value="DIPEPTIDYL PEPTIDASE 9"/>
    <property type="match status" value="1"/>
</dbReference>
<dbReference type="InterPro" id="IPR001375">
    <property type="entry name" value="Peptidase_S9_cat"/>
</dbReference>
<reference evidence="5" key="1">
    <citation type="submission" date="2020-02" db="EMBL/GenBank/DDBJ databases">
        <title>Streptomyces sp. ASO4wet.</title>
        <authorList>
            <person name="Risdian C."/>
            <person name="Landwehr W."/>
            <person name="Schupp P."/>
            <person name="Wink J."/>
        </authorList>
    </citation>
    <scope>NUCLEOTIDE SEQUENCE [LARGE SCALE GENOMIC DNA]</scope>
    <source>
        <strain evidence="5">ASO4wet</strain>
    </source>
</reference>
<feature type="domain" description="Peptidase S9 prolyl oligopeptidase catalytic" evidence="2">
    <location>
        <begin position="516"/>
        <end position="714"/>
    </location>
</feature>
<dbReference type="GO" id="GO:0008236">
    <property type="term" value="F:serine-type peptidase activity"/>
    <property type="evidence" value="ECO:0007669"/>
    <property type="project" value="InterPro"/>
</dbReference>
<sequence>MTSPGMPGTPGTAARSFPAEAVAAFPRQFARTRRFSLGTVRHVTLSPDGERALFLRTRSGTDTSSGLWIRDTDGERPLADPATLEPGSPAGPPTPEEAARRERDRDLSTGITGYATDDAMELAVFVLDGRLWAVRTGQGEPFGLPAAGPVTDPRPSPDGRLIAYVTGGALHVMAADGTGDRCLARPGTDEEGTVTYGLTDHVSAESMGRARGYWWAPDGSALLVARVDNTHVRRRFLGDPADPGRPPRVQHYPEAGTANADVSLHLLRLDGTATEVDWDREAFEYVVAAGWDAHGPLTTVESRDQRTLLTLGVDAGNGATRVLARQRDELWVELLPGAYCRTASGALVLPHESGDKRGLRVGEQVVTPPELQVSQVLGTDGDTVLFAAGEDPLETHVWSWSPDKGNVAVSDGPGLHSAVQRGGTVVLDSVTPDGPRVTVIREGVDSGSIASLAEEPLIRPQPELLTLGERRLRSALFLPSWYERGDPDASPLPVLVAPYGGPGMRLVVRARIWPSLVAQWFAEHGYAVLITDGRGTPGRGASWEKAIWGDQFTAVLEDQVDALHAAAEAVPWLDLSRVGIKGWSFGGALATAAVLRRPDVFHAAVAGAPAIDPRLYDTHWKERFLGHPDRYPEHYDRCTLSNEAHLLRRPLLLVHGTADDNVAFAHTLRMSAALLAAGREHSVLPLPGQSHIVSDPVTAERLLLTQLLFLDKALRS</sequence>
<dbReference type="Pfam" id="PF07676">
    <property type="entry name" value="PD40"/>
    <property type="match status" value="1"/>
</dbReference>
<evidence type="ECO:0000313" key="5">
    <source>
        <dbReference type="Proteomes" id="UP000595046"/>
    </source>
</evidence>
<feature type="domain" description="Dipeptidylpeptidase IV N-terminal" evidence="3">
    <location>
        <begin position="145"/>
        <end position="403"/>
    </location>
</feature>
<protein>
    <submittedName>
        <fullName evidence="4">Prolyl oligopeptidase family serine peptidase</fullName>
    </submittedName>
</protein>
<dbReference type="GO" id="GO:0008239">
    <property type="term" value="F:dipeptidyl-peptidase activity"/>
    <property type="evidence" value="ECO:0007669"/>
    <property type="project" value="TreeGrafter"/>
</dbReference>
<dbReference type="EMBL" id="CP048882">
    <property type="protein sequence ID" value="QPP10075.1"/>
    <property type="molecule type" value="Genomic_DNA"/>
</dbReference>
<dbReference type="SUPFAM" id="SSF53474">
    <property type="entry name" value="alpha/beta-Hydrolases"/>
    <property type="match status" value="1"/>
</dbReference>
<dbReference type="InterPro" id="IPR011659">
    <property type="entry name" value="WD40"/>
</dbReference>
<dbReference type="GO" id="GO:0006508">
    <property type="term" value="P:proteolysis"/>
    <property type="evidence" value="ECO:0007669"/>
    <property type="project" value="InterPro"/>
</dbReference>
<organism evidence="4 5">
    <name type="scientific">Streptomyces bathyalis</name>
    <dbReference type="NCBI Taxonomy" id="2710756"/>
    <lineage>
        <taxon>Bacteria</taxon>
        <taxon>Bacillati</taxon>
        <taxon>Actinomycetota</taxon>
        <taxon>Actinomycetes</taxon>
        <taxon>Kitasatosporales</taxon>
        <taxon>Streptomycetaceae</taxon>
        <taxon>Streptomyces</taxon>
    </lineage>
</organism>
<evidence type="ECO:0000313" key="4">
    <source>
        <dbReference type="EMBL" id="QPP10075.1"/>
    </source>
</evidence>
<dbReference type="InterPro" id="IPR050278">
    <property type="entry name" value="Serine_Prot_S9B/DPPIV"/>
</dbReference>
<dbReference type="Pfam" id="PF00326">
    <property type="entry name" value="Peptidase_S9"/>
    <property type="match status" value="1"/>
</dbReference>
<evidence type="ECO:0000256" key="1">
    <source>
        <dbReference type="SAM" id="MobiDB-lite"/>
    </source>
</evidence>
<name>A0A7T1WWI1_9ACTN</name>
<dbReference type="Pfam" id="PF00930">
    <property type="entry name" value="DPPIV_N"/>
    <property type="match status" value="1"/>
</dbReference>
<dbReference type="SUPFAM" id="SSF82171">
    <property type="entry name" value="DPP6 N-terminal domain-like"/>
    <property type="match status" value="1"/>
</dbReference>
<dbReference type="PANTHER" id="PTHR11731">
    <property type="entry name" value="PROTEASE FAMILY S9B,C DIPEPTIDYL-PEPTIDASE IV-RELATED"/>
    <property type="match status" value="1"/>
</dbReference>
<proteinExistence type="predicted"/>